<dbReference type="Proteomes" id="UP000199074">
    <property type="component" value="Unassembled WGS sequence"/>
</dbReference>
<evidence type="ECO:0000256" key="4">
    <source>
        <dbReference type="ARBA" id="ARBA00023239"/>
    </source>
</evidence>
<dbReference type="Pfam" id="PF04828">
    <property type="entry name" value="GFA"/>
    <property type="match status" value="1"/>
</dbReference>
<evidence type="ECO:0000259" key="5">
    <source>
        <dbReference type="PROSITE" id="PS51891"/>
    </source>
</evidence>
<comment type="similarity">
    <text evidence="1">Belongs to the Gfa family.</text>
</comment>
<dbReference type="Gene3D" id="3.90.1590.10">
    <property type="entry name" value="glutathione-dependent formaldehyde- activating enzyme (gfa)"/>
    <property type="match status" value="1"/>
</dbReference>
<reference evidence="6 7" key="1">
    <citation type="submission" date="2016-10" db="EMBL/GenBank/DDBJ databases">
        <authorList>
            <person name="de Groot N.N."/>
        </authorList>
    </citation>
    <scope>NUCLEOTIDE SEQUENCE [LARGE SCALE GENOMIC DNA]</scope>
    <source>
        <strain evidence="6 7">IPL20</strain>
    </source>
</reference>
<sequence>MSDEIRAGGCLCGAVRYQVRGEPFKSGLCHCADCRKLTGTSFLAYADWRSDQFSYEGEISTYEGRSFCPTCGSRLFSLEDRKVEVFLGSLDDAPNGIKPQVEGWCKRREPWLPVLPGMPMMPADP</sequence>
<evidence type="ECO:0000256" key="1">
    <source>
        <dbReference type="ARBA" id="ARBA00005495"/>
    </source>
</evidence>
<evidence type="ECO:0000256" key="2">
    <source>
        <dbReference type="ARBA" id="ARBA00022723"/>
    </source>
</evidence>
<dbReference type="PROSITE" id="PS51891">
    <property type="entry name" value="CENP_V_GFA"/>
    <property type="match status" value="1"/>
</dbReference>
<dbReference type="EMBL" id="FPCK01000002">
    <property type="protein sequence ID" value="SFV36424.1"/>
    <property type="molecule type" value="Genomic_DNA"/>
</dbReference>
<evidence type="ECO:0000256" key="3">
    <source>
        <dbReference type="ARBA" id="ARBA00022833"/>
    </source>
</evidence>
<feature type="domain" description="CENP-V/GFA" evidence="5">
    <location>
        <begin position="6"/>
        <end position="112"/>
    </location>
</feature>
<evidence type="ECO:0000313" key="7">
    <source>
        <dbReference type="Proteomes" id="UP000199074"/>
    </source>
</evidence>
<keyword evidence="7" id="KW-1185">Reference proteome</keyword>
<dbReference type="PANTHER" id="PTHR33337:SF40">
    <property type="entry name" value="CENP-V_GFA DOMAIN-CONTAINING PROTEIN-RELATED"/>
    <property type="match status" value="1"/>
</dbReference>
<proteinExistence type="inferred from homology"/>
<gene>
    <name evidence="6" type="ORF">SAMN05216456_2473</name>
</gene>
<accession>A0A1I7NP26</accession>
<dbReference type="InterPro" id="IPR006913">
    <property type="entry name" value="CENP-V/GFA"/>
</dbReference>
<protein>
    <submittedName>
        <fullName evidence="6">Uncharacterized conserved protein</fullName>
    </submittedName>
</protein>
<dbReference type="GO" id="GO:0046872">
    <property type="term" value="F:metal ion binding"/>
    <property type="evidence" value="ECO:0007669"/>
    <property type="project" value="UniProtKB-KW"/>
</dbReference>
<dbReference type="InterPro" id="IPR011057">
    <property type="entry name" value="Mss4-like_sf"/>
</dbReference>
<dbReference type="AlphaFoldDB" id="A0A1I7NP26"/>
<keyword evidence="3" id="KW-0862">Zinc</keyword>
<evidence type="ECO:0000313" key="6">
    <source>
        <dbReference type="EMBL" id="SFV36424.1"/>
    </source>
</evidence>
<name>A0A1I7NP26_9HYPH</name>
<dbReference type="GO" id="GO:0016846">
    <property type="term" value="F:carbon-sulfur lyase activity"/>
    <property type="evidence" value="ECO:0007669"/>
    <property type="project" value="InterPro"/>
</dbReference>
<dbReference type="RefSeq" id="WP_092424965.1">
    <property type="nucleotide sequence ID" value="NZ_FPCK01000002.1"/>
</dbReference>
<organism evidence="6 7">
    <name type="scientific">Devosia crocina</name>
    <dbReference type="NCBI Taxonomy" id="429728"/>
    <lineage>
        <taxon>Bacteria</taxon>
        <taxon>Pseudomonadati</taxon>
        <taxon>Pseudomonadota</taxon>
        <taxon>Alphaproteobacteria</taxon>
        <taxon>Hyphomicrobiales</taxon>
        <taxon>Devosiaceae</taxon>
        <taxon>Devosia</taxon>
    </lineage>
</organism>
<dbReference type="OrthoDB" id="9807246at2"/>
<dbReference type="PANTHER" id="PTHR33337">
    <property type="entry name" value="GFA DOMAIN-CONTAINING PROTEIN"/>
    <property type="match status" value="1"/>
</dbReference>
<keyword evidence="4" id="KW-0456">Lyase</keyword>
<keyword evidence="2" id="KW-0479">Metal-binding</keyword>
<dbReference type="SUPFAM" id="SSF51316">
    <property type="entry name" value="Mss4-like"/>
    <property type="match status" value="1"/>
</dbReference>
<dbReference type="STRING" id="429728.SAMN05216456_2473"/>